<dbReference type="RefSeq" id="WP_283769133.1">
    <property type="nucleotide sequence ID" value="NZ_JAQOSO010000114.1"/>
</dbReference>
<gene>
    <name evidence="1" type="ORF">PMG25_22490</name>
</gene>
<accession>A0ABT7BCE4</accession>
<organism evidence="1 2">
    <name type="scientific">Roseofilum capinflatum BLCC-M114</name>
    <dbReference type="NCBI Taxonomy" id="3022440"/>
    <lineage>
        <taxon>Bacteria</taxon>
        <taxon>Bacillati</taxon>
        <taxon>Cyanobacteriota</taxon>
        <taxon>Cyanophyceae</taxon>
        <taxon>Desertifilales</taxon>
        <taxon>Desertifilaceae</taxon>
        <taxon>Roseofilum</taxon>
        <taxon>Roseofilum capinflatum</taxon>
    </lineage>
</organism>
<dbReference type="InterPro" id="IPR029044">
    <property type="entry name" value="Nucleotide-diphossugar_trans"/>
</dbReference>
<protein>
    <recommendedName>
        <fullName evidence="3">Glycosyl transferase family 8</fullName>
    </recommendedName>
</protein>
<name>A0ABT7BCE4_9CYAN</name>
<reference evidence="1 2" key="1">
    <citation type="submission" date="2023-01" db="EMBL/GenBank/DDBJ databases">
        <title>Novel diversity within Roseofilum (Cyanobacteria; Desertifilaceae) from marine benthic mats with descriptions of four novel species.</title>
        <authorList>
            <person name="Wang Y."/>
            <person name="Berthold D.E."/>
            <person name="Hu J."/>
            <person name="Lefler F.W."/>
            <person name="Laughinghouse H.D. IV."/>
        </authorList>
    </citation>
    <scope>NUCLEOTIDE SEQUENCE [LARGE SCALE GENOMIC DNA]</scope>
    <source>
        <strain evidence="1 2">BLCC-M114</strain>
    </source>
</reference>
<keyword evidence="2" id="KW-1185">Reference proteome</keyword>
<evidence type="ECO:0008006" key="3">
    <source>
        <dbReference type="Google" id="ProtNLM"/>
    </source>
</evidence>
<dbReference type="Proteomes" id="UP001235849">
    <property type="component" value="Unassembled WGS sequence"/>
</dbReference>
<evidence type="ECO:0000313" key="1">
    <source>
        <dbReference type="EMBL" id="MDJ1176863.1"/>
    </source>
</evidence>
<comment type="caution">
    <text evidence="1">The sequence shown here is derived from an EMBL/GenBank/DDBJ whole genome shotgun (WGS) entry which is preliminary data.</text>
</comment>
<dbReference type="EMBL" id="JAQOSO010000114">
    <property type="protein sequence ID" value="MDJ1176863.1"/>
    <property type="molecule type" value="Genomic_DNA"/>
</dbReference>
<dbReference type="Gene3D" id="3.90.550.10">
    <property type="entry name" value="Spore Coat Polysaccharide Biosynthesis Protein SpsA, Chain A"/>
    <property type="match status" value="1"/>
</dbReference>
<evidence type="ECO:0000313" key="2">
    <source>
        <dbReference type="Proteomes" id="UP001235849"/>
    </source>
</evidence>
<proteinExistence type="predicted"/>
<sequence length="330" mass="38415">MHSDLTEKNVQSYAFVFVCQQGEIEGMSLLLAASLKRFIQCEYELIAALPTPFDKWGIPQPRTLALLEEMGVRIVYFENYIPGNTLGDLLTNKIYCLQIPTAMDQLVFLDSDMLCLRKFYGDERFSIPINVASTFRATGRNWNAIYAAVNLSVPTTEIETLFSGEMQPPYFNSGFIGVKSELGPILAQEWFECFHRINSSGAMRDNPYFREQVSLAVAIIKMGLEYDLLDESYNFWVKARPLDPNNLPYFLHHTWPYPMLYEQPILEETIRSLLGEYPGMARVVALSRWRYYFQPKWWVSIQQTLFELNRKRFKEFFNPFLRDLGLALFD</sequence>
<dbReference type="SUPFAM" id="SSF53448">
    <property type="entry name" value="Nucleotide-diphospho-sugar transferases"/>
    <property type="match status" value="1"/>
</dbReference>